<dbReference type="STRING" id="1196353.SAMN05444921_11933"/>
<dbReference type="Proteomes" id="UP000199063">
    <property type="component" value="Unassembled WGS sequence"/>
</dbReference>
<keyword evidence="2" id="KW-1185">Reference proteome</keyword>
<dbReference type="EMBL" id="FNHI01000019">
    <property type="protein sequence ID" value="SDN10458.1"/>
    <property type="molecule type" value="Genomic_DNA"/>
</dbReference>
<gene>
    <name evidence="1" type="ORF">SAMN05444921_11933</name>
</gene>
<protein>
    <submittedName>
        <fullName evidence="1">Uncharacterized protein</fullName>
    </submittedName>
</protein>
<proteinExistence type="predicted"/>
<accession>A0A1G9YMS9</accession>
<reference evidence="2" key="1">
    <citation type="submission" date="2016-10" db="EMBL/GenBank/DDBJ databases">
        <authorList>
            <person name="Varghese N."/>
            <person name="Submissions S."/>
        </authorList>
    </citation>
    <scope>NUCLEOTIDE SEQUENCE [LARGE SCALE GENOMIC DNA]</scope>
    <source>
        <strain evidence="2">CGMCC 4.7042</strain>
    </source>
</reference>
<dbReference type="GeneID" id="40832343"/>
<sequence>MDYAVPVDAHNAIGPAPRHSVGLTVRMQDGMAAPRRVTLKAETSYDDGRTWSEAHTAGKGDGRFTALIERPTRVHGDAYVTLRVTATDSQGNRVRQTVDRAYLHRGTAGEH</sequence>
<organism evidence="1 2">
    <name type="scientific">Streptomyces wuyuanensis</name>
    <dbReference type="NCBI Taxonomy" id="1196353"/>
    <lineage>
        <taxon>Bacteria</taxon>
        <taxon>Bacillati</taxon>
        <taxon>Actinomycetota</taxon>
        <taxon>Actinomycetes</taxon>
        <taxon>Kitasatosporales</taxon>
        <taxon>Streptomycetaceae</taxon>
        <taxon>Streptomyces</taxon>
    </lineage>
</organism>
<dbReference type="AlphaFoldDB" id="A0A1G9YMS9"/>
<dbReference type="RefSeq" id="WP_208868033.1">
    <property type="nucleotide sequence ID" value="NZ_FNHI01000019.1"/>
</dbReference>
<name>A0A1G9YMS9_9ACTN</name>
<evidence type="ECO:0000313" key="2">
    <source>
        <dbReference type="Proteomes" id="UP000199063"/>
    </source>
</evidence>
<evidence type="ECO:0000313" key="1">
    <source>
        <dbReference type="EMBL" id="SDN10458.1"/>
    </source>
</evidence>